<dbReference type="PANTHER" id="PTHR10504">
    <property type="entry name" value="BACTERICIDAL PERMEABILITY-INCREASING BPI PROTEIN-RELATED"/>
    <property type="match status" value="1"/>
</dbReference>
<dbReference type="SMART" id="SM00329">
    <property type="entry name" value="BPI2"/>
    <property type="match status" value="1"/>
</dbReference>
<comment type="caution">
    <text evidence="6">The sequence shown here is derived from an EMBL/GenBank/DDBJ whole genome shotgun (WGS) entry which is preliminary data.</text>
</comment>
<dbReference type="InterPro" id="IPR017943">
    <property type="entry name" value="Bactericidal_perm-incr_a/b_dom"/>
</dbReference>
<evidence type="ECO:0000259" key="5">
    <source>
        <dbReference type="SMART" id="SM00329"/>
    </source>
</evidence>
<evidence type="ECO:0000256" key="2">
    <source>
        <dbReference type="ARBA" id="ARBA00023157"/>
    </source>
</evidence>
<proteinExistence type="inferred from homology"/>
<dbReference type="Gene3D" id="3.15.10.10">
    <property type="entry name" value="Bactericidal permeability-increasing protein, domain 1"/>
    <property type="match status" value="1"/>
</dbReference>
<name>A0ABD6EFA2_9BILA</name>
<keyword evidence="7" id="KW-1185">Reference proteome</keyword>
<comment type="similarity">
    <text evidence="1">Belongs to the BPI/LBP/Plunc superfamily. BPI/LBP family.</text>
</comment>
<dbReference type="InterPro" id="IPR017942">
    <property type="entry name" value="Lipid-bd_serum_glycop_N"/>
</dbReference>
<dbReference type="SUPFAM" id="SSF55394">
    <property type="entry name" value="Bactericidal permeability-increasing protein, BPI"/>
    <property type="match status" value="2"/>
</dbReference>
<evidence type="ECO:0000259" key="4">
    <source>
        <dbReference type="SMART" id="SM00328"/>
    </source>
</evidence>
<feature type="chain" id="PRO_5044779207" description="Lipopolysaccharide-binding protein" evidence="3">
    <location>
        <begin position="19"/>
        <end position="563"/>
    </location>
</feature>
<evidence type="ECO:0000256" key="3">
    <source>
        <dbReference type="SAM" id="SignalP"/>
    </source>
</evidence>
<dbReference type="AlphaFoldDB" id="A0ABD6EFA2"/>
<evidence type="ECO:0000256" key="1">
    <source>
        <dbReference type="ARBA" id="ARBA00007292"/>
    </source>
</evidence>
<dbReference type="SMART" id="SM00328">
    <property type="entry name" value="BPI1"/>
    <property type="match status" value="1"/>
</dbReference>
<evidence type="ECO:0008006" key="8">
    <source>
        <dbReference type="Google" id="ProtNLM"/>
    </source>
</evidence>
<feature type="signal peptide" evidence="3">
    <location>
        <begin position="1"/>
        <end position="18"/>
    </location>
</feature>
<dbReference type="InterPro" id="IPR032942">
    <property type="entry name" value="BPI/LBP/Plunc"/>
</dbReference>
<dbReference type="Gene3D" id="3.15.20.10">
    <property type="entry name" value="Bactericidal permeability-increasing protein, domain 2"/>
    <property type="match status" value="1"/>
</dbReference>
<dbReference type="InterPro" id="IPR001124">
    <property type="entry name" value="Lipid-bd_serum_glycop_C"/>
</dbReference>
<keyword evidence="2" id="KW-1015">Disulfide bond</keyword>
<accession>A0ABD6EFA2</accession>
<keyword evidence="3" id="KW-0732">Signal</keyword>
<organism evidence="6 7">
    <name type="scientific">Gnathostoma spinigerum</name>
    <dbReference type="NCBI Taxonomy" id="75299"/>
    <lineage>
        <taxon>Eukaryota</taxon>
        <taxon>Metazoa</taxon>
        <taxon>Ecdysozoa</taxon>
        <taxon>Nematoda</taxon>
        <taxon>Chromadorea</taxon>
        <taxon>Rhabditida</taxon>
        <taxon>Spirurina</taxon>
        <taxon>Gnathostomatomorpha</taxon>
        <taxon>Gnathostomatoidea</taxon>
        <taxon>Gnathostomatidae</taxon>
        <taxon>Gnathostoma</taxon>
    </lineage>
</organism>
<protein>
    <recommendedName>
        <fullName evidence="8">Lipopolysaccharide-binding protein</fullName>
    </recommendedName>
</protein>
<dbReference type="PANTHER" id="PTHR10504:SF137">
    <property type="entry name" value="BPI FOLD-CONTAINING FAMILY C PROTEIN"/>
    <property type="match status" value="1"/>
</dbReference>
<feature type="domain" description="Lipid-binding serum glycoprotein C-terminal" evidence="5">
    <location>
        <begin position="330"/>
        <end position="538"/>
    </location>
</feature>
<sequence>MEFLTKITLLMLIILAEGRGPHEDLISPLLKTNTHPHNPGIYIRLMPTGLAYLREIGMKVVNEEVLRIQIPTITENVDAGQVSISNVRVSKYWAPPDYDLELFPPSMFTWSMSRMHLRAVGNFEAVFNNPLLLPATPISGQFETLFGHVSLTISVRMMKTEAGAPWVHVSYCRSLVGYVDLNVQNTGVITDLFINAFKAFIIANVKPMIEDRMCAMIRRIVNKNMNDILATMPLQVRLNKDNINILSETFGISGGQLRPRSRISEYAATNVTLLNLVHYLRQRNLVLDYRLLSDPQIRSGAIEMAAKGEVSWNGQGQTPFSAPNINILPPSGVHMVEFIGTDYMANSLLYHAFRQHFIDVVIGPESSPQLKTLLLTTCSSVFCIGEYLGDLSTQYPDREVEVRFAARKSPVLVFIENRARFRIHGTMNFFVRPSNLSQVKTMIIRSETTMTANIRLWINDSRVVGNASVENLDFKLRESRVRDVDQASFADLGLFGAEFLEQLLTEILQIGILIPTMEGVQLRSPTLTLHDRYLKVRAFFKLDEPFAEELIEGAVRQTLYHIG</sequence>
<dbReference type="Pfam" id="PF01273">
    <property type="entry name" value="LBP_BPI_CETP"/>
    <property type="match status" value="1"/>
</dbReference>
<reference evidence="6 7" key="1">
    <citation type="submission" date="2024-08" db="EMBL/GenBank/DDBJ databases">
        <title>Gnathostoma spinigerum genome.</title>
        <authorList>
            <person name="Gonzalez-Bertolin B."/>
            <person name="Monzon S."/>
            <person name="Zaballos A."/>
            <person name="Jimenez P."/>
            <person name="Dekumyoy P."/>
            <person name="Varona S."/>
            <person name="Cuesta I."/>
            <person name="Sumanam S."/>
            <person name="Adisakwattana P."/>
            <person name="Gasser R.B."/>
            <person name="Hernandez-Gonzalez A."/>
            <person name="Young N.D."/>
            <person name="Perteguer M.J."/>
        </authorList>
    </citation>
    <scope>NUCLEOTIDE SEQUENCE [LARGE SCALE GENOMIC DNA]</scope>
    <source>
        <strain evidence="6">AL3</strain>
        <tissue evidence="6">Liver</tissue>
    </source>
</reference>
<evidence type="ECO:0000313" key="6">
    <source>
        <dbReference type="EMBL" id="MFH4978680.1"/>
    </source>
</evidence>
<evidence type="ECO:0000313" key="7">
    <source>
        <dbReference type="Proteomes" id="UP001608902"/>
    </source>
</evidence>
<gene>
    <name evidence="6" type="ORF">AB6A40_005389</name>
</gene>
<feature type="domain" description="Lipid-binding serum glycoprotein N-terminal" evidence="4">
    <location>
        <begin position="44"/>
        <end position="278"/>
    </location>
</feature>
<dbReference type="Pfam" id="PF02886">
    <property type="entry name" value="LBP_BPI_CETP_C"/>
    <property type="match status" value="1"/>
</dbReference>
<dbReference type="Proteomes" id="UP001608902">
    <property type="component" value="Unassembled WGS sequence"/>
</dbReference>
<dbReference type="EMBL" id="JBGFUD010003397">
    <property type="protein sequence ID" value="MFH4978680.1"/>
    <property type="molecule type" value="Genomic_DNA"/>
</dbReference>